<dbReference type="EMBL" id="JSAN01000064">
    <property type="protein sequence ID" value="KIC72086.1"/>
    <property type="molecule type" value="Genomic_DNA"/>
</dbReference>
<evidence type="ECO:0000313" key="2">
    <source>
        <dbReference type="Proteomes" id="UP000031465"/>
    </source>
</evidence>
<protein>
    <submittedName>
        <fullName evidence="1">Uncharacterized protein</fullName>
    </submittedName>
</protein>
<comment type="caution">
    <text evidence="1">The sequence shown here is derived from an EMBL/GenBank/DDBJ whole genome shotgun (WGS) entry which is preliminary data.</text>
</comment>
<reference evidence="1 2" key="1">
    <citation type="journal article" date="2014" name="Mol. Biol. Evol.">
        <title>Massive expansion of Ubiquitination-related gene families within the Chlamydiae.</title>
        <authorList>
            <person name="Domman D."/>
            <person name="Collingro A."/>
            <person name="Lagkouvardos I."/>
            <person name="Gehre L."/>
            <person name="Weinmaier T."/>
            <person name="Rattei T."/>
            <person name="Subtil A."/>
            <person name="Horn M."/>
        </authorList>
    </citation>
    <scope>NUCLEOTIDE SEQUENCE [LARGE SCALE GENOMIC DNA]</scope>
    <source>
        <strain evidence="1 2">EI2</strain>
    </source>
</reference>
<gene>
    <name evidence="1" type="ORF">DB44_CR00380</name>
</gene>
<dbReference type="PATRIC" id="fig|362787.3.peg.1035"/>
<organism evidence="1 2">
    <name type="scientific">Candidatus Protochlamydia amoebophila</name>
    <dbReference type="NCBI Taxonomy" id="362787"/>
    <lineage>
        <taxon>Bacteria</taxon>
        <taxon>Pseudomonadati</taxon>
        <taxon>Chlamydiota</taxon>
        <taxon>Chlamydiia</taxon>
        <taxon>Parachlamydiales</taxon>
        <taxon>Parachlamydiaceae</taxon>
        <taxon>Candidatus Protochlamydia</taxon>
    </lineage>
</organism>
<accession>A0A0C1JNI0</accession>
<sequence length="341" mass="40334">MENNRVFMKAYMTNNLIRTISHFKEEEEFNAFLEAYKQASVNLEIDSFQLHLNWPSFLELIDLEALFWSFHPLNEEDALYNFLLSMLNKNDQQVLLTCLYDQVFIDCLTKVKKLPQIDQTFLLNQIQKKRDLIQVPLVKKLFATPLNYYEKLLQVDPYHTIHDLTLYLAWDRVCVNLAVIFEHPSFKSVDGLTTLKECLIESFQHITKQGETTPGFFRFMEALYAILMREENLPIYSEEEWLILCQSTEALRSREIVCDAPYIDKILVDKYSNSKKRAQLILTLDSIEKVNASLKLAEFEIKKLNQEKMAWNYSLSPVEIVCFKQEDQKLLFNTIIRQEYF</sequence>
<dbReference type="AlphaFoldDB" id="A0A0C1JNI0"/>
<name>A0A0C1JNI0_9BACT</name>
<proteinExistence type="predicted"/>
<evidence type="ECO:0000313" key="1">
    <source>
        <dbReference type="EMBL" id="KIC72086.1"/>
    </source>
</evidence>
<dbReference type="Proteomes" id="UP000031465">
    <property type="component" value="Unassembled WGS sequence"/>
</dbReference>